<feature type="compositionally biased region" description="Acidic residues" evidence="4">
    <location>
        <begin position="1"/>
        <end position="16"/>
    </location>
</feature>
<dbReference type="PANTHER" id="PTHR21596:SF65">
    <property type="entry name" value="PROTEIN INVOLVED IN DE NOVO 2-RELATED"/>
    <property type="match status" value="1"/>
</dbReference>
<accession>A0AAV0MAE3</accession>
<evidence type="ECO:0000313" key="8">
    <source>
        <dbReference type="EMBL" id="CAI0443223.1"/>
    </source>
</evidence>
<name>A0AAV0MAE3_9ROSI</name>
<feature type="coiled-coil region" evidence="3">
    <location>
        <begin position="1136"/>
        <end position="1180"/>
    </location>
</feature>
<feature type="coiled-coil region" evidence="3">
    <location>
        <begin position="1511"/>
        <end position="1587"/>
    </location>
</feature>
<reference evidence="8" key="1">
    <citation type="submission" date="2022-08" db="EMBL/GenBank/DDBJ databases">
        <authorList>
            <person name="Gutierrez-Valencia J."/>
        </authorList>
    </citation>
    <scope>NUCLEOTIDE SEQUENCE</scope>
</reference>
<evidence type="ECO:0000256" key="4">
    <source>
        <dbReference type="SAM" id="MobiDB-lite"/>
    </source>
</evidence>
<dbReference type="InterPro" id="IPR038588">
    <property type="entry name" value="XS_domain_sf"/>
</dbReference>
<feature type="domain" description="Factor of DNA methylation 1-5/IDN2" evidence="6">
    <location>
        <begin position="1605"/>
        <end position="1732"/>
    </location>
</feature>
<evidence type="ECO:0000313" key="9">
    <source>
        <dbReference type="Proteomes" id="UP001154282"/>
    </source>
</evidence>
<feature type="region of interest" description="Disordered" evidence="4">
    <location>
        <begin position="1"/>
        <end position="20"/>
    </location>
</feature>
<protein>
    <recommendedName>
        <fullName evidence="10">XH/XS domain-containing protein</fullName>
    </recommendedName>
</protein>
<organism evidence="8 9">
    <name type="scientific">Linum tenue</name>
    <dbReference type="NCBI Taxonomy" id="586396"/>
    <lineage>
        <taxon>Eukaryota</taxon>
        <taxon>Viridiplantae</taxon>
        <taxon>Streptophyta</taxon>
        <taxon>Embryophyta</taxon>
        <taxon>Tracheophyta</taxon>
        <taxon>Spermatophyta</taxon>
        <taxon>Magnoliopsida</taxon>
        <taxon>eudicotyledons</taxon>
        <taxon>Gunneridae</taxon>
        <taxon>Pentapetalae</taxon>
        <taxon>rosids</taxon>
        <taxon>fabids</taxon>
        <taxon>Malpighiales</taxon>
        <taxon>Linaceae</taxon>
        <taxon>Linum</taxon>
    </lineage>
</organism>
<dbReference type="Gene3D" id="3.30.70.2890">
    <property type="entry name" value="XS domain"/>
    <property type="match status" value="2"/>
</dbReference>
<dbReference type="Proteomes" id="UP001154282">
    <property type="component" value="Unassembled WGS sequence"/>
</dbReference>
<dbReference type="InterPro" id="IPR005380">
    <property type="entry name" value="XS_domain"/>
</dbReference>
<dbReference type="Pfam" id="PF03470">
    <property type="entry name" value="zf-XS"/>
    <property type="match status" value="3"/>
</dbReference>
<dbReference type="Pfam" id="PF03469">
    <property type="entry name" value="XH"/>
    <property type="match status" value="3"/>
</dbReference>
<dbReference type="InterPro" id="IPR005379">
    <property type="entry name" value="FDM1-5/IDN2_XH"/>
</dbReference>
<dbReference type="InterPro" id="IPR045177">
    <property type="entry name" value="FDM1-5/IDN2"/>
</dbReference>
<dbReference type="PANTHER" id="PTHR21596">
    <property type="entry name" value="RIBONUCLEASE P SUBUNIT P38"/>
    <property type="match status" value="1"/>
</dbReference>
<keyword evidence="2" id="KW-0943">RNA-mediated gene silencing</keyword>
<evidence type="ECO:0008006" key="10">
    <source>
        <dbReference type="Google" id="ProtNLM"/>
    </source>
</evidence>
<feature type="region of interest" description="Disordered" evidence="4">
    <location>
        <begin position="904"/>
        <end position="925"/>
    </location>
</feature>
<evidence type="ECO:0000259" key="5">
    <source>
        <dbReference type="Pfam" id="PF03468"/>
    </source>
</evidence>
<evidence type="ECO:0000259" key="6">
    <source>
        <dbReference type="Pfam" id="PF03469"/>
    </source>
</evidence>
<dbReference type="GO" id="GO:0080188">
    <property type="term" value="P:gene silencing by siRNA-directed DNA methylation"/>
    <property type="evidence" value="ECO:0007669"/>
    <property type="project" value="InterPro"/>
</dbReference>
<proteinExistence type="predicted"/>
<evidence type="ECO:0000256" key="2">
    <source>
        <dbReference type="ARBA" id="ARBA00023158"/>
    </source>
</evidence>
<feature type="coiled-coil region" evidence="3">
    <location>
        <begin position="258"/>
        <end position="351"/>
    </location>
</feature>
<feature type="coiled-coil region" evidence="3">
    <location>
        <begin position="389"/>
        <end position="472"/>
    </location>
</feature>
<evidence type="ECO:0000256" key="1">
    <source>
        <dbReference type="ARBA" id="ARBA00023054"/>
    </source>
</evidence>
<sequence length="1747" mass="198850">MENDSDSSTDISDTEMDEYKDKIYEEIKEGKHKVQNPDETFACPYCPKKRKQGYLYNEILQHASGVGKSTGKRTCKEKANHLALAQFLEKDVTGASSSKSVQNGADPLNGCNRNEAFVWPWIGVVVNIPTSRAPNGKCVGASGSKFRNELITRGFNPTRVRPLWNYHGHSGTAIVEFNRDWPGLHNALSFEKAYEADNHGKKDWLAENENKSGVYCWVARADDYNATNIVGENLRKIADLKTISDIMDEEARKQNSLVSNLTNLIEIKNKQVEEMAEKCKEASASLQNVMEKKERLLQAYNEEIRKIQASARDHYQRIFNDHEKLKSQVETQKKELEMRQSQLEEREAKNEIDRKTLLEEMEKNATKNSSLQLASLEQQKADEDVMKLAEDQKREKEKLHNRILQLEKQLDVKQTLELEIEQLRGTLNVMKHMGDDGDAEILKKVEAIMKDLKEKEDDLDNVESLNQTLIVKERKSNDELQDARKELVNCLKDMSIRGPIRVKRMGELDGEPFLQALRKKYSEDEADEKASELCSLWVEYLKDPDWHPFKRVVVDEKHQEIIDEEDERLSGLKKQVGEEAYKAVASALMEINEYNPSGSPPKFPTRSSARRNAPLFAVYLIHCLASGSLLPEYVVMVAAASHEEHRNSDPDLFDRLKQEGKMEQDPQCSTDISESERGEYEHQCYEELKNGKYRVATPDGTYSCPYCPKGSRQDYAYIDIFQHAYGVGKSQSAKRTCKEKASHQALARYLDKIIGGPLAKPNLLIYNLNKENIQNNRTASFACPYCPDKKKDYLFNEILQHALGVANSGSDKRTSEEKENHLALAKYLGKHMPGPSVRQKVNAAPEKVKVENGGPCSFACPHCSKKRKREDLYNMFLKHASEMGMTNFAKRACKENVYRSASVKDLGSDKAGPSGRPKGQHDPVNGSDYDDAFVWPWTGVVVNIPTARTADGQLLDEFNGSEFKDELVSRGFNPLGVLPLHNYQGHSGTAIVEFDGDWPGLYHAISFEKAYEADFHGKKEWIANSGDKTGIYCWFARADDYHATNIVGEHLRRTTDLKTIPEIMEVENKMHEKLVFSLRNTLKMKNKKLEEMTLGCKEASSILKNLMEDKEMDIQAYNEGRSRLLQTAHLNEPNTSEDLLKLSEDLKEEKQKLHTRIIHLEKQLEAKPNLESEVEQLRGALNVTGENGEAEILEQVDVILKCSREQGDELDSLEAMNQTLIVRERKSNDELQDARKELANCLKEMSTYSGDIRIKRMGELNSRAFLIAMKRKYNGEEAEVMAAELCSLWGEHLKDPDWHPFKVVTIDGRHQEVIDDEDERLKGLREEVGEEAYETVASALTEINDYNPSGRYMVSEVWNQKEVESQRFVGVSSISVFLAPQSTAVLIRVPGEAPQFISRKMKGNVRKEGGEVSRNVVFCLCKSLKNERWQDQKDRLACWELNHESDDFPSQLLQFSCLAPKIPGNQTPGFVNFPSLVQDVMIGSSGKESFEELLVCCYNTIEELRKAGSLVGNLARTIDCKNKDLRELENKYDKVMRDNARLLQAQAEGTKEIQLLKAQNKSLQQNLDSQKIEIQMLECQVARSKIEKEQGLRDFLDDQSGIGIKNMGEVNPKAFEEVCLKKFPVESEARLMGICSLWQSQVNNSEWRPIKLALIDGKHQEVIDEDDPELRKLRTKWGEGPYNAVANALMELNDYNPSGRYVVPELWNFEEGRKATLQEAIKSVFERAKTFKSPKRKRSQSSSLQLV</sequence>
<comment type="caution">
    <text evidence="8">The sequence shown here is derived from an EMBL/GenBank/DDBJ whole genome shotgun (WGS) entry which is preliminary data.</text>
</comment>
<feature type="domain" description="XS" evidence="5">
    <location>
        <begin position="115"/>
        <end position="225"/>
    </location>
</feature>
<keyword evidence="1 3" id="KW-0175">Coiled coil</keyword>
<evidence type="ECO:0000259" key="7">
    <source>
        <dbReference type="Pfam" id="PF03470"/>
    </source>
</evidence>
<dbReference type="Pfam" id="PF03468">
    <property type="entry name" value="XS"/>
    <property type="match status" value="2"/>
</dbReference>
<dbReference type="InterPro" id="IPR005381">
    <property type="entry name" value="Znf-XS_domain"/>
</dbReference>
<feature type="domain" description="Factor of DNA methylation 1-5/IDN2" evidence="6">
    <location>
        <begin position="1255"/>
        <end position="1362"/>
    </location>
</feature>
<feature type="domain" description="Zinc finger-XS" evidence="7">
    <location>
        <begin position="43"/>
        <end position="85"/>
    </location>
</feature>
<gene>
    <name evidence="8" type="ORF">LITE_LOCUS27584</name>
</gene>
<feature type="domain" description="Factor of DNA methylation 1-5/IDN2" evidence="6">
    <location>
        <begin position="503"/>
        <end position="599"/>
    </location>
</feature>
<dbReference type="CDD" id="cd12266">
    <property type="entry name" value="RRM_like_XS"/>
    <property type="match status" value="1"/>
</dbReference>
<feature type="domain" description="XS" evidence="5">
    <location>
        <begin position="930"/>
        <end position="1042"/>
    </location>
</feature>
<dbReference type="EMBL" id="CAMGYJ010000007">
    <property type="protein sequence ID" value="CAI0443223.1"/>
    <property type="molecule type" value="Genomic_DNA"/>
</dbReference>
<keyword evidence="9" id="KW-1185">Reference proteome</keyword>
<feature type="domain" description="Zinc finger-XS" evidence="7">
    <location>
        <begin position="783"/>
        <end position="825"/>
    </location>
</feature>
<feature type="domain" description="Zinc finger-XS" evidence="7">
    <location>
        <begin position="704"/>
        <end position="747"/>
    </location>
</feature>
<evidence type="ECO:0000256" key="3">
    <source>
        <dbReference type="SAM" id="Coils"/>
    </source>
</evidence>